<keyword evidence="3" id="KW-0804">Transcription</keyword>
<dbReference type="Gene3D" id="1.10.357.10">
    <property type="entry name" value="Tetracycline Repressor, domain 2"/>
    <property type="match status" value="1"/>
</dbReference>
<sequence length="189" mass="19650">MAPRSISDIDLVARLEAVFRAVGYDGASLATIAAATGLQKSSLYNRFPGGKQQMAAEVAASVGIRFATDILAPLTIDAPAAVRIGRVAANLETFYRSGEHQCLLNMLSIGDPGVAARTNLRDGADHWITAFADVACGAGATRDDATARAEDAVCAIEGALVLARVTGRTDAFHRALTRLPALLLGDSPS</sequence>
<protein>
    <submittedName>
        <fullName evidence="6">Transcriptional regulator, TetR family</fullName>
    </submittedName>
</protein>
<dbReference type="InterPro" id="IPR054156">
    <property type="entry name" value="YxaF_TetR_C"/>
</dbReference>
<name>A0ABT1HCH1_9NOCA</name>
<dbReference type="RefSeq" id="WP_253660994.1">
    <property type="nucleotide sequence ID" value="NZ_BAAAJQ010000001.1"/>
</dbReference>
<evidence type="ECO:0000259" key="5">
    <source>
        <dbReference type="Pfam" id="PF21993"/>
    </source>
</evidence>
<keyword evidence="1" id="KW-0805">Transcription regulation</keyword>
<dbReference type="PANTHER" id="PTHR47506:SF1">
    <property type="entry name" value="HTH-TYPE TRANSCRIPTIONAL REGULATOR YJDC"/>
    <property type="match status" value="1"/>
</dbReference>
<dbReference type="Proteomes" id="UP001206895">
    <property type="component" value="Unassembled WGS sequence"/>
</dbReference>
<keyword evidence="7" id="KW-1185">Reference proteome</keyword>
<evidence type="ECO:0000313" key="7">
    <source>
        <dbReference type="Proteomes" id="UP001206895"/>
    </source>
</evidence>
<accession>A0ABT1HCH1</accession>
<dbReference type="SUPFAM" id="SSF46689">
    <property type="entry name" value="Homeodomain-like"/>
    <property type="match status" value="1"/>
</dbReference>
<keyword evidence="2" id="KW-0238">DNA-binding</keyword>
<feature type="domain" description="HTH tetR-type" evidence="4">
    <location>
        <begin position="16"/>
        <end position="58"/>
    </location>
</feature>
<dbReference type="Pfam" id="PF21993">
    <property type="entry name" value="TetR_C_13_2"/>
    <property type="match status" value="1"/>
</dbReference>
<dbReference type="InterPro" id="IPR001647">
    <property type="entry name" value="HTH_TetR"/>
</dbReference>
<dbReference type="SUPFAM" id="SSF48498">
    <property type="entry name" value="Tetracyclin repressor-like, C-terminal domain"/>
    <property type="match status" value="1"/>
</dbReference>
<evidence type="ECO:0000259" key="4">
    <source>
        <dbReference type="Pfam" id="PF00440"/>
    </source>
</evidence>
<evidence type="ECO:0000256" key="3">
    <source>
        <dbReference type="ARBA" id="ARBA00023163"/>
    </source>
</evidence>
<evidence type="ECO:0000256" key="2">
    <source>
        <dbReference type="ARBA" id="ARBA00023125"/>
    </source>
</evidence>
<evidence type="ECO:0000256" key="1">
    <source>
        <dbReference type="ARBA" id="ARBA00023015"/>
    </source>
</evidence>
<proteinExistence type="predicted"/>
<dbReference type="PANTHER" id="PTHR47506">
    <property type="entry name" value="TRANSCRIPTIONAL REGULATORY PROTEIN"/>
    <property type="match status" value="1"/>
</dbReference>
<reference evidence="6 7" key="1">
    <citation type="submission" date="2022-06" db="EMBL/GenBank/DDBJ databases">
        <title>Genomic Encyclopedia of Archaeal and Bacterial Type Strains, Phase II (KMG-II): from individual species to whole genera.</title>
        <authorList>
            <person name="Goeker M."/>
        </authorList>
    </citation>
    <scope>NUCLEOTIDE SEQUENCE [LARGE SCALE GENOMIC DNA]</scope>
    <source>
        <strain evidence="6 7">DSM 44693</strain>
    </source>
</reference>
<feature type="domain" description="Transcriptional regulator LmrA/YxaF-like C-terminal" evidence="5">
    <location>
        <begin position="115"/>
        <end position="175"/>
    </location>
</feature>
<dbReference type="InterPro" id="IPR036271">
    <property type="entry name" value="Tet_transcr_reg_TetR-rel_C_sf"/>
</dbReference>
<comment type="caution">
    <text evidence="6">The sequence shown here is derived from an EMBL/GenBank/DDBJ whole genome shotgun (WGS) entry which is preliminary data.</text>
</comment>
<organism evidence="6 7">
    <name type="scientific">Williamsia maris</name>
    <dbReference type="NCBI Taxonomy" id="72806"/>
    <lineage>
        <taxon>Bacteria</taxon>
        <taxon>Bacillati</taxon>
        <taxon>Actinomycetota</taxon>
        <taxon>Actinomycetes</taxon>
        <taxon>Mycobacteriales</taxon>
        <taxon>Nocardiaceae</taxon>
        <taxon>Williamsia</taxon>
    </lineage>
</organism>
<dbReference type="InterPro" id="IPR009057">
    <property type="entry name" value="Homeodomain-like_sf"/>
</dbReference>
<dbReference type="Pfam" id="PF00440">
    <property type="entry name" value="TetR_N"/>
    <property type="match status" value="1"/>
</dbReference>
<dbReference type="EMBL" id="JAMTCJ010000002">
    <property type="protein sequence ID" value="MCP2175962.1"/>
    <property type="molecule type" value="Genomic_DNA"/>
</dbReference>
<evidence type="ECO:0000313" key="6">
    <source>
        <dbReference type="EMBL" id="MCP2175962.1"/>
    </source>
</evidence>
<gene>
    <name evidence="6" type="ORF">LX13_001781</name>
</gene>